<evidence type="ECO:0000256" key="4">
    <source>
        <dbReference type="ARBA" id="ARBA00022771"/>
    </source>
</evidence>
<keyword evidence="5" id="KW-0862">Zinc</keyword>
<proteinExistence type="predicted"/>
<feature type="domain" description="C2H2-type" evidence="11">
    <location>
        <begin position="103"/>
        <end position="130"/>
    </location>
</feature>
<dbReference type="GO" id="GO:0006355">
    <property type="term" value="P:regulation of DNA-templated transcription"/>
    <property type="evidence" value="ECO:0007669"/>
    <property type="project" value="InterPro"/>
</dbReference>
<dbReference type="PROSITE" id="PS50157">
    <property type="entry name" value="ZINC_FINGER_C2H2_2"/>
    <property type="match status" value="3"/>
</dbReference>
<dbReference type="Pfam" id="PF01352">
    <property type="entry name" value="KRAB"/>
    <property type="match status" value="1"/>
</dbReference>
<evidence type="ECO:0000256" key="7">
    <source>
        <dbReference type="ARBA" id="ARBA00023163"/>
    </source>
</evidence>
<feature type="domain" description="KRAB" evidence="12">
    <location>
        <begin position="4"/>
        <end position="80"/>
    </location>
</feature>
<dbReference type="FunFam" id="3.30.160.60:FF:000773">
    <property type="entry name" value="Zinc finger protein 44"/>
    <property type="match status" value="1"/>
</dbReference>
<evidence type="ECO:0000256" key="6">
    <source>
        <dbReference type="ARBA" id="ARBA00023015"/>
    </source>
</evidence>
<dbReference type="SMART" id="SM00355">
    <property type="entry name" value="ZnF_C2H2"/>
    <property type="match status" value="3"/>
</dbReference>
<comment type="subcellular location">
    <subcellularLocation>
        <location evidence="1">Nucleus</location>
    </subcellularLocation>
</comment>
<keyword evidence="4 9" id="KW-0863">Zinc-finger</keyword>
<dbReference type="Pfam" id="PF13465">
    <property type="entry name" value="zf-H2C2_2"/>
    <property type="match status" value="1"/>
</dbReference>
<dbReference type="OrthoDB" id="8922241at2759"/>
<evidence type="ECO:0000313" key="14">
    <source>
        <dbReference type="RefSeq" id="XP_027244723.1"/>
    </source>
</evidence>
<evidence type="ECO:0000256" key="1">
    <source>
        <dbReference type="ARBA" id="ARBA00004123"/>
    </source>
</evidence>
<dbReference type="InterPro" id="IPR036051">
    <property type="entry name" value="KRAB_dom_sf"/>
</dbReference>
<name>A0A9J7F0T2_CRIGR</name>
<dbReference type="Gene3D" id="3.30.160.60">
    <property type="entry name" value="Classic Zinc Finger"/>
    <property type="match status" value="3"/>
</dbReference>
<evidence type="ECO:0000256" key="10">
    <source>
        <dbReference type="SAM" id="MobiDB-lite"/>
    </source>
</evidence>
<dbReference type="FunFam" id="3.30.160.60:FF:000176">
    <property type="entry name" value="zinc finger protein 70"/>
    <property type="match status" value="1"/>
</dbReference>
<dbReference type="KEGG" id="cge:113832508"/>
<evidence type="ECO:0000256" key="2">
    <source>
        <dbReference type="ARBA" id="ARBA00022723"/>
    </source>
</evidence>
<reference evidence="14" key="3">
    <citation type="submission" date="2025-08" db="UniProtKB">
        <authorList>
            <consortium name="RefSeq"/>
        </authorList>
    </citation>
    <scope>IDENTIFICATION</scope>
    <source>
        <strain evidence="14">17A/GY</strain>
        <tissue evidence="14">Liver</tissue>
    </source>
</reference>
<evidence type="ECO:0000313" key="13">
    <source>
        <dbReference type="Proteomes" id="UP001108280"/>
    </source>
</evidence>
<gene>
    <name evidence="14" type="primary">LOC113832508</name>
</gene>
<dbReference type="PROSITE" id="PS00028">
    <property type="entry name" value="ZINC_FINGER_C2H2_1"/>
    <property type="match status" value="1"/>
</dbReference>
<protein>
    <submittedName>
        <fullName evidence="14">Zinc finger protein 120-like</fullName>
    </submittedName>
</protein>
<feature type="region of interest" description="Disordered" evidence="10">
    <location>
        <begin position="54"/>
        <end position="73"/>
    </location>
</feature>
<reference evidence="13" key="1">
    <citation type="journal article" date="2018" name="Biotechnol. Bioeng.">
        <title>A reference genome of the Chinese hamster based on a hybrid assembly strategy.</title>
        <authorList>
            <person name="Rupp O."/>
            <person name="MacDonald M.L."/>
            <person name="Li S."/>
            <person name="Dhiman H."/>
            <person name="Polson S."/>
            <person name="Griep S."/>
            <person name="Heffner K."/>
            <person name="Hernandez I."/>
            <person name="Brinkrolf K."/>
            <person name="Jadhav V."/>
            <person name="Samoudi M."/>
            <person name="Hao H."/>
            <person name="Kingham B."/>
            <person name="Goesmann A."/>
            <person name="Betenbaugh M.J."/>
            <person name="Lewis N.E."/>
            <person name="Borth N."/>
            <person name="Lee K.H."/>
        </authorList>
    </citation>
    <scope>NUCLEOTIDE SEQUENCE [LARGE SCALE GENOMIC DNA]</scope>
    <source>
        <strain evidence="13">17A/GY</strain>
    </source>
</reference>
<dbReference type="Pfam" id="PF00096">
    <property type="entry name" value="zf-C2H2"/>
    <property type="match status" value="1"/>
</dbReference>
<dbReference type="SMART" id="SM00349">
    <property type="entry name" value="KRAB"/>
    <property type="match status" value="1"/>
</dbReference>
<reference evidence="13" key="2">
    <citation type="journal article" date="2020" name="Biotechnol. Bioeng.">
        <title>Chromosome-scale scaffolds for the Chinese hamster reference genome assembly to facilitate the study of the CHO epigenome.</title>
        <authorList>
            <person name="Hilliard W."/>
            <person name="MacDonald M."/>
            <person name="Lee K.H."/>
        </authorList>
    </citation>
    <scope>NUCLEOTIDE SEQUENCE [LARGE SCALE GENOMIC DNA]</scope>
    <source>
        <strain evidence="13">17A/GY</strain>
    </source>
</reference>
<dbReference type="SUPFAM" id="SSF57667">
    <property type="entry name" value="beta-beta-alpha zinc fingers"/>
    <property type="match status" value="2"/>
</dbReference>
<evidence type="ECO:0000256" key="5">
    <source>
        <dbReference type="ARBA" id="ARBA00022833"/>
    </source>
</evidence>
<keyword evidence="13" id="KW-1185">Reference proteome</keyword>
<keyword evidence="3" id="KW-0677">Repeat</keyword>
<dbReference type="Gene3D" id="6.10.140.140">
    <property type="match status" value="1"/>
</dbReference>
<dbReference type="InterPro" id="IPR036236">
    <property type="entry name" value="Znf_C2H2_sf"/>
</dbReference>
<organism evidence="13 14">
    <name type="scientific">Cricetulus griseus</name>
    <name type="common">Chinese hamster</name>
    <name type="synonym">Cricetulus barabensis griseus</name>
    <dbReference type="NCBI Taxonomy" id="10029"/>
    <lineage>
        <taxon>Eukaryota</taxon>
        <taxon>Metazoa</taxon>
        <taxon>Chordata</taxon>
        <taxon>Craniata</taxon>
        <taxon>Vertebrata</taxon>
        <taxon>Euteleostomi</taxon>
        <taxon>Mammalia</taxon>
        <taxon>Eutheria</taxon>
        <taxon>Euarchontoglires</taxon>
        <taxon>Glires</taxon>
        <taxon>Rodentia</taxon>
        <taxon>Myomorpha</taxon>
        <taxon>Muroidea</taxon>
        <taxon>Cricetidae</taxon>
        <taxon>Cricetinae</taxon>
        <taxon>Cricetulus</taxon>
    </lineage>
</organism>
<dbReference type="GO" id="GO:0005634">
    <property type="term" value="C:nucleus"/>
    <property type="evidence" value="ECO:0007669"/>
    <property type="project" value="UniProtKB-SubCell"/>
</dbReference>
<dbReference type="Proteomes" id="UP001108280">
    <property type="component" value="Chromosome 1"/>
</dbReference>
<dbReference type="SUPFAM" id="SSF109640">
    <property type="entry name" value="KRAB domain (Kruppel-associated box)"/>
    <property type="match status" value="1"/>
</dbReference>
<evidence type="ECO:0000256" key="9">
    <source>
        <dbReference type="PROSITE-ProRule" id="PRU00042"/>
    </source>
</evidence>
<accession>A0A9J7F0T2</accession>
<dbReference type="PANTHER" id="PTHR23234:SF9">
    <property type="entry name" value="ZINC FINGER PROTEIN 850-LIKE"/>
    <property type="match status" value="1"/>
</dbReference>
<dbReference type="InterPro" id="IPR001909">
    <property type="entry name" value="KRAB"/>
</dbReference>
<sequence length="262" mass="30195">MDLMTYDDVHVNFTWDEWDLLDPSQKNLYKEVMLDTYRNLIDIGYNWEENNIEEPNKISTQHERDEKIHTEEEPSQRIQCGKAFARHSYLQMHERTHTGEKPYKCNECHKAFSRRCSLQVHKRTHTGEKPYKCNECDKAFSQYCSLQVQIFQPPRGHRRAKDKVSHGSSRGLPALSQRLGTTSCRRLWRLDKMAAGAADSLPPRDPCYRNSSCGLVPPSERGPACGAHNGGDRWAFGPLGMQHAVDLGMKRLPPRFYSGNET</sequence>
<dbReference type="GO" id="GO:0008270">
    <property type="term" value="F:zinc ion binding"/>
    <property type="evidence" value="ECO:0007669"/>
    <property type="project" value="UniProtKB-KW"/>
</dbReference>
<keyword evidence="2" id="KW-0479">Metal-binding</keyword>
<keyword evidence="6" id="KW-0805">Transcription regulation</keyword>
<evidence type="ECO:0000259" key="12">
    <source>
        <dbReference type="PROSITE" id="PS50805"/>
    </source>
</evidence>
<evidence type="ECO:0000259" key="11">
    <source>
        <dbReference type="PROSITE" id="PS50157"/>
    </source>
</evidence>
<dbReference type="AlphaFoldDB" id="A0A9J7F0T2"/>
<keyword evidence="8" id="KW-0539">Nucleus</keyword>
<evidence type="ECO:0000256" key="3">
    <source>
        <dbReference type="ARBA" id="ARBA00022737"/>
    </source>
</evidence>
<feature type="domain" description="C2H2-type" evidence="11">
    <location>
        <begin position="79"/>
        <end position="102"/>
    </location>
</feature>
<dbReference type="PANTHER" id="PTHR23234">
    <property type="entry name" value="ZNF44 PROTEIN"/>
    <property type="match status" value="1"/>
</dbReference>
<keyword evidence="7" id="KW-0804">Transcription</keyword>
<dbReference type="InterPro" id="IPR050758">
    <property type="entry name" value="Znf_C2H2-type"/>
</dbReference>
<dbReference type="RefSeq" id="XP_027244723.1">
    <property type="nucleotide sequence ID" value="XM_027388922.1"/>
</dbReference>
<evidence type="ECO:0000256" key="8">
    <source>
        <dbReference type="ARBA" id="ARBA00023242"/>
    </source>
</evidence>
<feature type="domain" description="C2H2-type" evidence="11">
    <location>
        <begin position="131"/>
        <end position="162"/>
    </location>
</feature>
<dbReference type="FunFam" id="3.30.160.60:FF:002402">
    <property type="entry name" value="Zinc finger protein 347"/>
    <property type="match status" value="1"/>
</dbReference>
<dbReference type="CDD" id="cd07765">
    <property type="entry name" value="KRAB_A-box"/>
    <property type="match status" value="1"/>
</dbReference>
<dbReference type="InterPro" id="IPR013087">
    <property type="entry name" value="Znf_C2H2_type"/>
</dbReference>
<dbReference type="GeneID" id="113832508"/>
<dbReference type="PROSITE" id="PS50805">
    <property type="entry name" value="KRAB"/>
    <property type="match status" value="1"/>
</dbReference>